<evidence type="ECO:0000313" key="3">
    <source>
        <dbReference type="EMBL" id="KAF4145021.1"/>
    </source>
</evidence>
<proteinExistence type="predicted"/>
<sequence>MPATRVSSRVTVVIILFSVAMSAASLSPLLAASVAGACCGASPASVVASVVLPVVVRASGAVRVVSVRLGVRPDRVVIPPVTTVRRVFTIGSSNLVTAPNCNP</sequence>
<dbReference type="EMBL" id="JAACNO010000765">
    <property type="protein sequence ID" value="KAF4145021.1"/>
    <property type="molecule type" value="Genomic_DNA"/>
</dbReference>
<keyword evidence="2" id="KW-0732">Signal</keyword>
<keyword evidence="1" id="KW-1133">Transmembrane helix</keyword>
<keyword evidence="1" id="KW-0472">Membrane</keyword>
<keyword evidence="1" id="KW-0812">Transmembrane</keyword>
<accession>A0A8S9UWI1</accession>
<name>A0A8S9UWI1_PHYIN</name>
<organism evidence="3 4">
    <name type="scientific">Phytophthora infestans</name>
    <name type="common">Potato late blight agent</name>
    <name type="synonym">Botrytis infestans</name>
    <dbReference type="NCBI Taxonomy" id="4787"/>
    <lineage>
        <taxon>Eukaryota</taxon>
        <taxon>Sar</taxon>
        <taxon>Stramenopiles</taxon>
        <taxon>Oomycota</taxon>
        <taxon>Peronosporomycetes</taxon>
        <taxon>Peronosporales</taxon>
        <taxon>Peronosporaceae</taxon>
        <taxon>Phytophthora</taxon>
    </lineage>
</organism>
<feature type="chain" id="PRO_5035876771" description="Secreted peptide" evidence="2">
    <location>
        <begin position="25"/>
        <end position="103"/>
    </location>
</feature>
<dbReference type="Proteomes" id="UP000704712">
    <property type="component" value="Unassembled WGS sequence"/>
</dbReference>
<evidence type="ECO:0008006" key="5">
    <source>
        <dbReference type="Google" id="ProtNLM"/>
    </source>
</evidence>
<evidence type="ECO:0000256" key="2">
    <source>
        <dbReference type="SAM" id="SignalP"/>
    </source>
</evidence>
<reference evidence="3" key="1">
    <citation type="submission" date="2020-03" db="EMBL/GenBank/DDBJ databases">
        <title>Hybrid Assembly of Korean Phytophthora infestans isolates.</title>
        <authorList>
            <person name="Prokchorchik M."/>
            <person name="Lee Y."/>
            <person name="Seo J."/>
            <person name="Cho J.-H."/>
            <person name="Park Y.-E."/>
            <person name="Jang D.-C."/>
            <person name="Im J.-S."/>
            <person name="Choi J.-G."/>
            <person name="Park H.-J."/>
            <person name="Lee G.-B."/>
            <person name="Lee Y.-G."/>
            <person name="Hong S.-Y."/>
            <person name="Cho K."/>
            <person name="Sohn K.H."/>
        </authorList>
    </citation>
    <scope>NUCLEOTIDE SEQUENCE</scope>
    <source>
        <strain evidence="3">KR_2_A2</strain>
    </source>
</reference>
<gene>
    <name evidence="3" type="ORF">GN958_ATG05728</name>
</gene>
<protein>
    <recommendedName>
        <fullName evidence="5">Secreted peptide</fullName>
    </recommendedName>
</protein>
<evidence type="ECO:0000256" key="1">
    <source>
        <dbReference type="SAM" id="Phobius"/>
    </source>
</evidence>
<dbReference type="AlphaFoldDB" id="A0A8S9UWI1"/>
<feature type="signal peptide" evidence="2">
    <location>
        <begin position="1"/>
        <end position="24"/>
    </location>
</feature>
<feature type="transmembrane region" description="Helical" evidence="1">
    <location>
        <begin position="46"/>
        <end position="65"/>
    </location>
</feature>
<comment type="caution">
    <text evidence="3">The sequence shown here is derived from an EMBL/GenBank/DDBJ whole genome shotgun (WGS) entry which is preliminary data.</text>
</comment>
<evidence type="ECO:0000313" key="4">
    <source>
        <dbReference type="Proteomes" id="UP000704712"/>
    </source>
</evidence>